<dbReference type="EMBL" id="LAZR01014730">
    <property type="protein sequence ID" value="KKM16189.1"/>
    <property type="molecule type" value="Genomic_DNA"/>
</dbReference>
<protein>
    <recommendedName>
        <fullName evidence="2">Histidine phosphatase family protein</fullName>
    </recommendedName>
</protein>
<evidence type="ECO:0008006" key="2">
    <source>
        <dbReference type="Google" id="ProtNLM"/>
    </source>
</evidence>
<comment type="caution">
    <text evidence="1">The sequence shown here is derived from an EMBL/GenBank/DDBJ whole genome shotgun (WGS) entry which is preliminary data.</text>
</comment>
<reference evidence="1" key="1">
    <citation type="journal article" date="2015" name="Nature">
        <title>Complex archaea that bridge the gap between prokaryotes and eukaryotes.</title>
        <authorList>
            <person name="Spang A."/>
            <person name="Saw J.H."/>
            <person name="Jorgensen S.L."/>
            <person name="Zaremba-Niedzwiedzka K."/>
            <person name="Martijn J."/>
            <person name="Lind A.E."/>
            <person name="van Eijk R."/>
            <person name="Schleper C."/>
            <person name="Guy L."/>
            <person name="Ettema T.J."/>
        </authorList>
    </citation>
    <scope>NUCLEOTIDE SEQUENCE</scope>
</reference>
<proteinExistence type="predicted"/>
<accession>A0A0F9I935</accession>
<feature type="non-terminal residue" evidence="1">
    <location>
        <position position="1"/>
    </location>
</feature>
<dbReference type="AlphaFoldDB" id="A0A0F9I935"/>
<gene>
    <name evidence="1" type="ORF">LCGC14_1688390</name>
</gene>
<sequence length="63" mass="7634">LNIFVTHDLNLMALRFGWFGLPPERWVKFLGGFAFAFHEDRILLLDYYGELKKVEIPYWWKKS</sequence>
<evidence type="ECO:0000313" key="1">
    <source>
        <dbReference type="EMBL" id="KKM16189.1"/>
    </source>
</evidence>
<organism evidence="1">
    <name type="scientific">marine sediment metagenome</name>
    <dbReference type="NCBI Taxonomy" id="412755"/>
    <lineage>
        <taxon>unclassified sequences</taxon>
        <taxon>metagenomes</taxon>
        <taxon>ecological metagenomes</taxon>
    </lineage>
</organism>
<name>A0A0F9I935_9ZZZZ</name>